<evidence type="ECO:0000256" key="7">
    <source>
        <dbReference type="SAM" id="SignalP"/>
    </source>
</evidence>
<accession>A0A177TZD1</accession>
<evidence type="ECO:0000256" key="1">
    <source>
        <dbReference type="ARBA" id="ARBA00022448"/>
    </source>
</evidence>
<feature type="compositionally biased region" description="Basic and acidic residues" evidence="6">
    <location>
        <begin position="143"/>
        <end position="156"/>
    </location>
</feature>
<feature type="signal peptide" evidence="7">
    <location>
        <begin position="1"/>
        <end position="22"/>
    </location>
</feature>
<feature type="region of interest" description="Disordered" evidence="6">
    <location>
        <begin position="128"/>
        <end position="156"/>
    </location>
</feature>
<reference evidence="9" key="2">
    <citation type="journal article" date="2019" name="IMA Fungus">
        <title>Genome sequencing and comparison of five Tilletia species to identify candidate genes for the detection of regulated species infecting wheat.</title>
        <authorList>
            <person name="Nguyen H.D.T."/>
            <person name="Sultana T."/>
            <person name="Kesanakurti P."/>
            <person name="Hambleton S."/>
        </authorList>
    </citation>
    <scope>NUCLEOTIDE SEQUENCE</scope>
    <source>
        <strain evidence="9">DAOMC 238032</strain>
    </source>
</reference>
<dbReference type="InterPro" id="IPR038770">
    <property type="entry name" value="Na+/solute_symporter_sf"/>
</dbReference>
<dbReference type="Proteomes" id="UP000836402">
    <property type="component" value="Unassembled WGS sequence"/>
</dbReference>
<keyword evidence="3" id="KW-0915">Sodium</keyword>
<comment type="caution">
    <text evidence="9">The sequence shown here is derived from an EMBL/GenBank/DDBJ whole genome shotgun (WGS) entry which is preliminary data.</text>
</comment>
<evidence type="ECO:0000313" key="8">
    <source>
        <dbReference type="EMBL" id="CAD6919850.1"/>
    </source>
</evidence>
<evidence type="ECO:0000256" key="6">
    <source>
        <dbReference type="SAM" id="MobiDB-lite"/>
    </source>
</evidence>
<reference evidence="8" key="3">
    <citation type="submission" date="2020-10" db="EMBL/GenBank/DDBJ databases">
        <authorList>
            <person name="Sedaghatjoo S."/>
        </authorList>
    </citation>
    <scope>NUCLEOTIDE SEQUENCE</scope>
    <source>
        <strain evidence="8">AZH3</strain>
    </source>
</reference>
<keyword evidence="2" id="KW-0050">Antiport</keyword>
<keyword evidence="5" id="KW-0739">Sodium transport</keyword>
<evidence type="ECO:0000256" key="2">
    <source>
        <dbReference type="ARBA" id="ARBA00022449"/>
    </source>
</evidence>
<evidence type="ECO:0000256" key="3">
    <source>
        <dbReference type="ARBA" id="ARBA00023053"/>
    </source>
</evidence>
<gene>
    <name evidence="9" type="ORF">A4X03_0g5386</name>
    <name evidence="8" type="ORF">JKIAZH3_G9814</name>
</gene>
<keyword evidence="7" id="KW-0732">Signal</keyword>
<protein>
    <submittedName>
        <fullName evidence="9">Uncharacterized protein</fullName>
    </submittedName>
</protein>
<evidence type="ECO:0000313" key="11">
    <source>
        <dbReference type="Proteomes" id="UP000836402"/>
    </source>
</evidence>
<sequence length="156" mass="16506">MLNLALFHLVTLLFFPVNLLLAVQDAIKAPKGISLTMRYVLLYLRLRQNKAVRSMHIGAVECESDQCKGLATVVGLTGITLPIYFSVLILPAAFGYGRVKSFAVGAALSSTSLGTVFAVIQTLGGDIGNSKASSSDGDGNSGDSKKEEGKELQQSI</sequence>
<keyword evidence="1" id="KW-0813">Transport</keyword>
<keyword evidence="11" id="KW-1185">Reference proteome</keyword>
<evidence type="ECO:0000256" key="5">
    <source>
        <dbReference type="ARBA" id="ARBA00023201"/>
    </source>
</evidence>
<evidence type="ECO:0000313" key="9">
    <source>
        <dbReference type="EMBL" id="KAE8256456.1"/>
    </source>
</evidence>
<dbReference type="Gene3D" id="1.20.1530.20">
    <property type="match status" value="1"/>
</dbReference>
<reference evidence="9" key="1">
    <citation type="submission" date="2016-04" db="EMBL/GenBank/DDBJ databases">
        <authorList>
            <person name="Nguyen H.D."/>
            <person name="Kesanakurti P."/>
            <person name="Cullis J."/>
            <person name="Levesque C.A."/>
            <person name="Hambleton S."/>
        </authorList>
    </citation>
    <scope>NUCLEOTIDE SEQUENCE</scope>
    <source>
        <strain evidence="9">DAOMC 238032</strain>
    </source>
</reference>
<dbReference type="AlphaFoldDB" id="A0A177TZD1"/>
<feature type="compositionally biased region" description="Low complexity" evidence="6">
    <location>
        <begin position="128"/>
        <end position="142"/>
    </location>
</feature>
<dbReference type="EMBL" id="LWDD02000852">
    <property type="protein sequence ID" value="KAE8256456.1"/>
    <property type="molecule type" value="Genomic_DNA"/>
</dbReference>
<evidence type="ECO:0000256" key="4">
    <source>
        <dbReference type="ARBA" id="ARBA00023065"/>
    </source>
</evidence>
<dbReference type="Proteomes" id="UP000077671">
    <property type="component" value="Unassembled WGS sequence"/>
</dbReference>
<keyword evidence="4" id="KW-0406">Ion transport</keyword>
<feature type="chain" id="PRO_5043568080" evidence="7">
    <location>
        <begin position="23"/>
        <end position="156"/>
    </location>
</feature>
<dbReference type="GO" id="GO:0015297">
    <property type="term" value="F:antiporter activity"/>
    <property type="evidence" value="ECO:0007669"/>
    <property type="project" value="UniProtKB-KW"/>
</dbReference>
<dbReference type="PANTHER" id="PTHR43562">
    <property type="entry name" value="NAPA-TYPE SODIUM/HYDROGEN ANTIPORTER"/>
    <property type="match status" value="1"/>
</dbReference>
<dbReference type="PANTHER" id="PTHR43562:SF3">
    <property type="entry name" value="SODIUM ION_PROTON EXCHANGER (EUROFUNG)"/>
    <property type="match status" value="1"/>
</dbReference>
<dbReference type="GO" id="GO:0006814">
    <property type="term" value="P:sodium ion transport"/>
    <property type="evidence" value="ECO:0007669"/>
    <property type="project" value="UniProtKB-KW"/>
</dbReference>
<name>A0A177TZD1_9BASI</name>
<evidence type="ECO:0000313" key="10">
    <source>
        <dbReference type="Proteomes" id="UP000077671"/>
    </source>
</evidence>
<organism evidence="9 10">
    <name type="scientific">Tilletia caries</name>
    <name type="common">wheat bunt fungus</name>
    <dbReference type="NCBI Taxonomy" id="13290"/>
    <lineage>
        <taxon>Eukaryota</taxon>
        <taxon>Fungi</taxon>
        <taxon>Dikarya</taxon>
        <taxon>Basidiomycota</taxon>
        <taxon>Ustilaginomycotina</taxon>
        <taxon>Exobasidiomycetes</taxon>
        <taxon>Tilletiales</taxon>
        <taxon>Tilletiaceae</taxon>
        <taxon>Tilletia</taxon>
    </lineage>
</organism>
<proteinExistence type="predicted"/>
<dbReference type="EMBL" id="CAJHJG010002381">
    <property type="protein sequence ID" value="CAD6919850.1"/>
    <property type="molecule type" value="Genomic_DNA"/>
</dbReference>